<name>A0A495RKC7_9GAMM</name>
<proteinExistence type="inferred from homology"/>
<dbReference type="GO" id="GO:0008381">
    <property type="term" value="F:mechanosensitive monoatomic ion channel activity"/>
    <property type="evidence" value="ECO:0007669"/>
    <property type="project" value="UniProtKB-ARBA"/>
</dbReference>
<feature type="domain" description="Mechanosensitive ion channel inner membrane" evidence="12">
    <location>
        <begin position="259"/>
        <end position="594"/>
    </location>
</feature>
<feature type="coiled-coil region" evidence="8">
    <location>
        <begin position="33"/>
        <end position="67"/>
    </location>
</feature>
<dbReference type="SUPFAM" id="SSF50182">
    <property type="entry name" value="Sm-like ribonucleoproteins"/>
    <property type="match status" value="1"/>
</dbReference>
<dbReference type="NCBIfam" id="NF008180">
    <property type="entry name" value="PRK10929.1"/>
    <property type="match status" value="1"/>
</dbReference>
<dbReference type="InterPro" id="IPR011014">
    <property type="entry name" value="MscS_channel_TM-2"/>
</dbReference>
<dbReference type="RefSeq" id="WP_121144678.1">
    <property type="nucleotide sequence ID" value="NZ_RBWY01000001.1"/>
</dbReference>
<feature type="transmembrane region" description="Helical" evidence="9">
    <location>
        <begin position="649"/>
        <end position="674"/>
    </location>
</feature>
<dbReference type="OrthoDB" id="9799209at2"/>
<feature type="transmembrane region" description="Helical" evidence="9">
    <location>
        <begin position="301"/>
        <end position="323"/>
    </location>
</feature>
<feature type="transmembrane region" description="Helical" evidence="9">
    <location>
        <begin position="450"/>
        <end position="471"/>
    </location>
</feature>
<keyword evidence="4 9" id="KW-0812">Transmembrane</keyword>
<dbReference type="AlphaFoldDB" id="A0A495RKC7"/>
<sequence length="880" mass="99128">MQLRHIICSIVLSLICFSSINAYADQAPVIENNNDLTVVITQLTKQNNDLRDNIASQKAQVSLINDEQNTISSQISHVQNTLATLDEQGEWLSFSTALGETLRQQLLRLPEKPKSQPLDASIAETKVQQLSYNTQLDDINDYPDLANLSLSNPELIQYRRLLREQGELLKTLISGCDTVILELTKLKIANKQLINVIDEVNDAAHRYFFWVADVNPINTSSPVQLAKDVVFVVFSVDTLSQLYHAGLELIQTPLTLLLLVFSLALVVVYFKSKARYHQYLELTASRVGKVTQDSFSLTLRVVLYSLLMALPIPILWGIIGYSLQADWDYPVAVALGYGLNAAAPILWAFMISAQFASPNGLFITHFGWPEFRVRSAMKYYQLSVWVVIPLVMIVMGFDQYNNRQFAATIGRLGFILLCLALVFMTNAIHRAGVPLYIDKKGSGDNLFSRILWIMLLSAPWVAIIAACLGYLSTAQALLARLEASVVIWLLLLVIYFMIRRWMWIQKRRIEFERAKQRRLERLAQRNKVEDTNQTVQSNNPADSIDEPVIDLDTISAQSLHLVRSIIVMVALISMILLWSELHSAFAFMDNIKLWGSKSVINGVEIEQYITLSSVFIAILVITITVQLVKNLPALLELGILQHLDLKPGTGYAISTITKYVILMIGCMSAFSFIGIDWAKIQWLIAALGVGLGFGLQEIFANFISGLIMLFEKPVRIGDTVTIRDLTGTISKINTRATTIVDWDRKEIVMPNKAFVTEQLVNWSLSDAITRIVLTIPATIDADSNLIIAILKQVAKECEYVLEDPEPQAFLVDIQEGIQLYELRIFAAEMSYRMPIRSEIQQLIIEQYRKHQLILPFPPLQTNLESLGRKSSRRVYTAGSV</sequence>
<dbReference type="InterPro" id="IPR025692">
    <property type="entry name" value="MscS_IM_dom1"/>
</dbReference>
<feature type="domain" description="Mechanosensitive ion channel MscS" evidence="11">
    <location>
        <begin position="698"/>
        <end position="763"/>
    </location>
</feature>
<evidence type="ECO:0000259" key="11">
    <source>
        <dbReference type="Pfam" id="PF00924"/>
    </source>
</evidence>
<evidence type="ECO:0000256" key="1">
    <source>
        <dbReference type="ARBA" id="ARBA00004651"/>
    </source>
</evidence>
<evidence type="ECO:0000256" key="6">
    <source>
        <dbReference type="ARBA" id="ARBA00022989"/>
    </source>
</evidence>
<keyword evidence="7 9" id="KW-0472">Membrane</keyword>
<reference evidence="15 16" key="1">
    <citation type="submission" date="2018-10" db="EMBL/GenBank/DDBJ databases">
        <title>Genomic Encyclopedia of Type Strains, Phase IV (KMG-IV): sequencing the most valuable type-strain genomes for metagenomic binning, comparative biology and taxonomic classification.</title>
        <authorList>
            <person name="Goeker M."/>
        </authorList>
    </citation>
    <scope>NUCLEOTIDE SEQUENCE [LARGE SCALE GENOMIC DNA]</scope>
    <source>
        <strain evidence="15 16">DSM 22228</strain>
    </source>
</reference>
<dbReference type="SUPFAM" id="SSF82689">
    <property type="entry name" value="Mechanosensitive channel protein MscS (YggB), C-terminal domain"/>
    <property type="match status" value="1"/>
</dbReference>
<feature type="transmembrane region" description="Helical" evidence="9">
    <location>
        <begin position="379"/>
        <end position="397"/>
    </location>
</feature>
<feature type="transmembrane region" description="Helical" evidence="9">
    <location>
        <begin position="680"/>
        <end position="710"/>
    </location>
</feature>
<accession>A0A495RKC7</accession>
<dbReference type="InterPro" id="IPR006685">
    <property type="entry name" value="MscS_channel_2nd"/>
</dbReference>
<feature type="domain" description="Mechanosensitive ion channel MscS C-terminal" evidence="13">
    <location>
        <begin position="771"/>
        <end position="851"/>
    </location>
</feature>
<dbReference type="Pfam" id="PF12794">
    <property type="entry name" value="MscS_TM"/>
    <property type="match status" value="1"/>
</dbReference>
<keyword evidence="6 9" id="KW-1133">Transmembrane helix</keyword>
<keyword evidence="16" id="KW-1185">Reference proteome</keyword>
<feature type="chain" id="PRO_5019828250" evidence="10">
    <location>
        <begin position="25"/>
        <end position="880"/>
    </location>
</feature>
<dbReference type="InterPro" id="IPR052702">
    <property type="entry name" value="MscS-like_channel"/>
</dbReference>
<feature type="transmembrane region" description="Helical" evidence="9">
    <location>
        <begin position="565"/>
        <end position="588"/>
    </location>
</feature>
<dbReference type="Pfam" id="PF21082">
    <property type="entry name" value="MS_channel_3rd"/>
    <property type="match status" value="1"/>
</dbReference>
<dbReference type="FunFam" id="1.10.287.1260:FF:000002">
    <property type="entry name" value="Potassium efflux system KefA"/>
    <property type="match status" value="1"/>
</dbReference>
<keyword evidence="3" id="KW-1003">Cell membrane</keyword>
<dbReference type="InterPro" id="IPR049142">
    <property type="entry name" value="MS_channel_1st"/>
</dbReference>
<dbReference type="PANTHER" id="PTHR30347:SF9">
    <property type="entry name" value="MINICONDUCTANCE MECHANOSENSITIVE CHANNEL MSCM"/>
    <property type="match status" value="1"/>
</dbReference>
<gene>
    <name evidence="15" type="ORF">DES39_1054</name>
</gene>
<evidence type="ECO:0000256" key="7">
    <source>
        <dbReference type="ARBA" id="ARBA00023136"/>
    </source>
</evidence>
<evidence type="ECO:0000259" key="14">
    <source>
        <dbReference type="Pfam" id="PF21088"/>
    </source>
</evidence>
<evidence type="ECO:0000259" key="13">
    <source>
        <dbReference type="Pfam" id="PF21082"/>
    </source>
</evidence>
<comment type="similarity">
    <text evidence="2">Belongs to the MscS (TC 1.A.23) family.</text>
</comment>
<dbReference type="Gene3D" id="1.10.287.1260">
    <property type="match status" value="1"/>
</dbReference>
<evidence type="ECO:0000256" key="5">
    <source>
        <dbReference type="ARBA" id="ARBA00022729"/>
    </source>
</evidence>
<dbReference type="GO" id="GO:0005886">
    <property type="term" value="C:plasma membrane"/>
    <property type="evidence" value="ECO:0007669"/>
    <property type="project" value="UniProtKB-SubCell"/>
</dbReference>
<dbReference type="EMBL" id="RBWY01000001">
    <property type="protein sequence ID" value="RKS87809.1"/>
    <property type="molecule type" value="Genomic_DNA"/>
</dbReference>
<evidence type="ECO:0000259" key="12">
    <source>
        <dbReference type="Pfam" id="PF12794"/>
    </source>
</evidence>
<comment type="subcellular location">
    <subcellularLocation>
        <location evidence="1">Cell membrane</location>
        <topology evidence="1">Multi-pass membrane protein</topology>
    </subcellularLocation>
</comment>
<dbReference type="InterPro" id="IPR023408">
    <property type="entry name" value="MscS_beta-dom_sf"/>
</dbReference>
<dbReference type="Proteomes" id="UP000278542">
    <property type="component" value="Unassembled WGS sequence"/>
</dbReference>
<dbReference type="InterPro" id="IPR011066">
    <property type="entry name" value="MscS_channel_C_sf"/>
</dbReference>
<feature type="transmembrane region" description="Helical" evidence="9">
    <location>
        <begin position="329"/>
        <end position="349"/>
    </location>
</feature>
<evidence type="ECO:0000256" key="4">
    <source>
        <dbReference type="ARBA" id="ARBA00022692"/>
    </source>
</evidence>
<dbReference type="PANTHER" id="PTHR30347">
    <property type="entry name" value="POTASSIUM CHANNEL RELATED"/>
    <property type="match status" value="1"/>
</dbReference>
<dbReference type="SUPFAM" id="SSF82861">
    <property type="entry name" value="Mechanosensitive channel protein MscS (YggB), transmembrane region"/>
    <property type="match status" value="1"/>
</dbReference>
<feature type="transmembrane region" description="Helical" evidence="9">
    <location>
        <begin position="409"/>
        <end position="429"/>
    </location>
</feature>
<evidence type="ECO:0000256" key="3">
    <source>
        <dbReference type="ARBA" id="ARBA00022475"/>
    </source>
</evidence>
<dbReference type="Pfam" id="PF21088">
    <property type="entry name" value="MS_channel_1st"/>
    <property type="match status" value="1"/>
</dbReference>
<feature type="transmembrane region" description="Helical" evidence="9">
    <location>
        <begin position="477"/>
        <end position="498"/>
    </location>
</feature>
<keyword evidence="8" id="KW-0175">Coiled coil</keyword>
<evidence type="ECO:0000256" key="8">
    <source>
        <dbReference type="SAM" id="Coils"/>
    </source>
</evidence>
<dbReference type="Pfam" id="PF00924">
    <property type="entry name" value="MS_channel_2nd"/>
    <property type="match status" value="1"/>
</dbReference>
<evidence type="ECO:0000313" key="16">
    <source>
        <dbReference type="Proteomes" id="UP000278542"/>
    </source>
</evidence>
<dbReference type="InterPro" id="IPR049278">
    <property type="entry name" value="MS_channel_C"/>
</dbReference>
<evidence type="ECO:0000313" key="15">
    <source>
        <dbReference type="EMBL" id="RKS87809.1"/>
    </source>
</evidence>
<dbReference type="Gene3D" id="2.30.30.60">
    <property type="match status" value="1"/>
</dbReference>
<dbReference type="Gene3D" id="3.30.70.100">
    <property type="match status" value="1"/>
</dbReference>
<organism evidence="15 16">
    <name type="scientific">Orbus hercynius</name>
    <dbReference type="NCBI Taxonomy" id="593135"/>
    <lineage>
        <taxon>Bacteria</taxon>
        <taxon>Pseudomonadati</taxon>
        <taxon>Pseudomonadota</taxon>
        <taxon>Gammaproteobacteria</taxon>
        <taxon>Orbales</taxon>
        <taxon>Orbaceae</taxon>
        <taxon>Orbus</taxon>
    </lineage>
</organism>
<comment type="caution">
    <text evidence="15">The sequence shown here is derived from an EMBL/GenBank/DDBJ whole genome shotgun (WGS) entry which is preliminary data.</text>
</comment>
<keyword evidence="5 10" id="KW-0732">Signal</keyword>
<feature type="signal peptide" evidence="10">
    <location>
        <begin position="1"/>
        <end position="24"/>
    </location>
</feature>
<dbReference type="InterPro" id="IPR010920">
    <property type="entry name" value="LSM_dom_sf"/>
</dbReference>
<protein>
    <submittedName>
        <fullName evidence="15">Potassium efflux system protein</fullName>
    </submittedName>
</protein>
<evidence type="ECO:0000256" key="2">
    <source>
        <dbReference type="ARBA" id="ARBA00008017"/>
    </source>
</evidence>
<feature type="domain" description="Mechanosensitive ion channel transmembrane helices 2/3" evidence="14">
    <location>
        <begin position="655"/>
        <end position="696"/>
    </location>
</feature>
<feature type="transmembrane region" description="Helical" evidence="9">
    <location>
        <begin position="249"/>
        <end position="270"/>
    </location>
</feature>
<evidence type="ECO:0000256" key="9">
    <source>
        <dbReference type="SAM" id="Phobius"/>
    </source>
</evidence>
<evidence type="ECO:0000256" key="10">
    <source>
        <dbReference type="SAM" id="SignalP"/>
    </source>
</evidence>